<reference evidence="4 5" key="1">
    <citation type="submission" date="2015-09" db="EMBL/GenBank/DDBJ databases">
        <title>Trachymyrmex zeteki WGS genome.</title>
        <authorList>
            <person name="Nygaard S."/>
            <person name="Hu H."/>
            <person name="Boomsma J."/>
            <person name="Zhang G."/>
        </authorList>
    </citation>
    <scope>NUCLEOTIDE SEQUENCE [LARGE SCALE GENOMIC DNA]</scope>
    <source>
        <strain evidence="4">Tzet28-1</strain>
        <tissue evidence="4">Whole body</tissue>
    </source>
</reference>
<dbReference type="Gene3D" id="2.130.10.30">
    <property type="entry name" value="Regulator of chromosome condensation 1/beta-lactamase-inhibitor protein II"/>
    <property type="match status" value="4"/>
</dbReference>
<sequence>MCTSDLHIWPIVSFLEPEFVSQIHMIMVFGACDKALIVTRDKMVYALGTNNNGCLGTGDTVSTLYPKKIEVLCMKDIKTFTCSKNRVLALTKEGEVLAWGYDYIEERKSVATPMQFDSLAGKKVVYASCGAEFTIVIIENGEVYSWGTNKYGQLGIDDPHNRKTPCRIDSLEGIVIENDKTKWDYYYAIVIVSVKLVCGNSHTLALTDVGDLYTWGRNNHGQLGIGHQMDSWKPVLVEHQMGRVSDIAAHQDSHISIAVNNERHVYVWGVCRRNAVNIPIATPCLDMHTAFACYTSPSVMHQPLILTATEESEVLKCLKTAFDDPVCFVRGRRKRSIYEETIARGDICLSDLRNWRIVSSLEPEFVSQIYMVMVYVVYVSCGQGFSIVIIENGEIYGWGDNGYGQLGVGHIHDREKPCRINSLEGIVIGSSSVKVACGYHHTLALTDKGDLYSWGDNHYGQLGISNKTHSFKPILVEHQMGRVFDIAAVFNSHISIAVGNEGRVFVWGNCREQSIMIPIITPFSDVHNALACYGSPCAMHKPLILNVNEESRLDILKCLRIAFDDLLTSDLTIEVGNQFIHVHKAILMIRSSYFKTIFQHDWMGNNQNIIKLDQFSYIVYKAFLKYLYTNVVDLSWKQVVELLELADLYSEGDLKKKCIQMLREEITVPNVAYLYSIGVKYNEEELEQSCVKFTRNHMTAVTLTENFAKLDPKHMIIFIIEAGKAGGNMCVHCISDLRNWPIFSSLEPDFISQIHMVLVYGETGRETLMVMRNKMVYAMGSNLDGCLGTGDTNSTLYPRKVEALCKKDVKTFAYGNGPHVLALTKEGEVYSWGRNNYGELGHGTCNSVLMPTLVPTLGNSVSLTRIVDITCGSHHSVALTEFGEVYVWGLNNFGQVGNDDNINQSTPRQVDFSLARKKVVCISCGDTFTIAVVENGEVFAWGSNCVGQLGVGDDEDRTTPCLLDLLKGIVIVKVACGFEHTLALTDEGSLFSWGGNNYGQLGLNDKVCSYEPIMVEHKMGKVSDIAAVHCKHISIAIGEEGCVYIWGDCRGQSIAIPTVTTFSNMYDALACYGLPSVMHKPLILYNNEEPSVLECLGNSFDDEHTSDLTIQVEGQSIFVHKAILKIRCLYFKNMFQHDWAENNQSVIEFDQFSYVIYKAFLKYLYTGIINLPTEKAIELMNLADVFCESNLKKYCVRIIKQGISVSNVAYLYSVAVQYNEEELEEFCIRFAINHMTAVTQTKSFADLDENTLKTFIIKIGKSGNMCTSDLRSWPIFSLLEPEFVSQIHMVVVYGNLGNEALIMTKDKVMYALGNNIAGCLGIGDTHGTLYPKKVEALCERDIRTFAYGSGPHVLALTKEGEVYSWGHNGYGELGIGASNQVVTKPILVTMPILEGLGMKRVVDIACGSHHSVALTEDGEVYAWGQNNCGQLGSSISTNQVTPRQVNSVLGGKKVVCISCGQTSTMVVIENGEVYGFGNNGVGQLGIGNYANQTSPWQVGSLRGIVIVKVVCGYAHTLALTDEGKLYVWGGNSYGQLGIGNKTNSCKPVMVEHEMGRVSDIAAMHYNHISVAVGEGGRVYMWGHCRGQSITIPTSTPFSNVHDALACYGSPSVMHKPLILYANEEPNILQCLGSAFDDPVCSFDLKIQVEGQCIHVHKAILKIRSSYFRTMFQHDWAENNQSVIEHDQFSYVVYKAFLKYLYTDVIDLPMEKALELLDLANAYCESNLKKHCIWMIKQGITVSNVAYLYSIAIEYNEEELEEVCFKFALNHMTAVTKTENFAKLDENTLKTFIIKAGEAGVFRT</sequence>
<feature type="domain" description="BTB" evidence="3">
    <location>
        <begin position="1642"/>
        <end position="1709"/>
    </location>
</feature>
<dbReference type="SUPFAM" id="SSF50985">
    <property type="entry name" value="RCC1/BLIP-II"/>
    <property type="match status" value="3"/>
</dbReference>
<dbReference type="Gene3D" id="3.30.710.10">
    <property type="entry name" value="Potassium Channel Kv1.1, Chain A"/>
    <property type="match status" value="3"/>
</dbReference>
<dbReference type="PROSITE" id="PS00626">
    <property type="entry name" value="RCC1_2"/>
    <property type="match status" value="4"/>
</dbReference>
<dbReference type="Pfam" id="PF00415">
    <property type="entry name" value="RCC1"/>
    <property type="match status" value="2"/>
</dbReference>
<protein>
    <submittedName>
        <fullName evidence="4">RCC1 and BTB domain-containing protein 1</fullName>
    </submittedName>
</protein>
<proteinExistence type="predicted"/>
<dbReference type="PANTHER" id="PTHR22872:SF10">
    <property type="entry name" value="ULTRAVIOLET-B RECEPTOR UVR8"/>
    <property type="match status" value="1"/>
</dbReference>
<feature type="repeat" description="RCC1" evidence="2">
    <location>
        <begin position="1523"/>
        <end position="1573"/>
    </location>
</feature>
<evidence type="ECO:0000256" key="2">
    <source>
        <dbReference type="PROSITE-ProRule" id="PRU00235"/>
    </source>
</evidence>
<feature type="repeat" description="RCC1" evidence="2">
    <location>
        <begin position="94"/>
        <end position="140"/>
    </location>
</feature>
<dbReference type="Pfam" id="PF00651">
    <property type="entry name" value="BTB"/>
    <property type="match status" value="3"/>
</dbReference>
<name>A0A151WPE3_9HYME</name>
<evidence type="ECO:0000256" key="1">
    <source>
        <dbReference type="ARBA" id="ARBA00022737"/>
    </source>
</evidence>
<dbReference type="Pfam" id="PF25390">
    <property type="entry name" value="WD40_RLD"/>
    <property type="match status" value="3"/>
</dbReference>
<dbReference type="PANTHER" id="PTHR22872">
    <property type="entry name" value="BTK-BINDING PROTEIN-RELATED"/>
    <property type="match status" value="1"/>
</dbReference>
<dbReference type="CDD" id="cd18298">
    <property type="entry name" value="BTB_POZ_RCBTB1_2"/>
    <property type="match status" value="3"/>
</dbReference>
<gene>
    <name evidence="4" type="ORF">ALC60_11266</name>
</gene>
<feature type="domain" description="BTB" evidence="3">
    <location>
        <begin position="569"/>
        <end position="636"/>
    </location>
</feature>
<dbReference type="InterPro" id="IPR000408">
    <property type="entry name" value="Reg_chr_condens"/>
</dbReference>
<evidence type="ECO:0000313" key="4">
    <source>
        <dbReference type="EMBL" id="KYQ49671.1"/>
    </source>
</evidence>
<keyword evidence="5" id="KW-1185">Reference proteome</keyword>
<dbReference type="InterPro" id="IPR011705">
    <property type="entry name" value="BACK"/>
</dbReference>
<feature type="repeat" description="RCC1" evidence="2">
    <location>
        <begin position="936"/>
        <end position="987"/>
    </location>
</feature>
<dbReference type="InterPro" id="IPR000210">
    <property type="entry name" value="BTB/POZ_dom"/>
</dbReference>
<feature type="repeat" description="RCC1" evidence="2">
    <location>
        <begin position="988"/>
        <end position="1048"/>
    </location>
</feature>
<dbReference type="Pfam" id="PF07707">
    <property type="entry name" value="BACK"/>
    <property type="match status" value="1"/>
</dbReference>
<keyword evidence="1" id="KW-0677">Repeat</keyword>
<evidence type="ECO:0000259" key="3">
    <source>
        <dbReference type="PROSITE" id="PS50097"/>
    </source>
</evidence>
<dbReference type="InterPro" id="IPR011333">
    <property type="entry name" value="SKP1/BTB/POZ_sf"/>
</dbReference>
<dbReference type="EMBL" id="KQ982883">
    <property type="protein sequence ID" value="KYQ49671.1"/>
    <property type="molecule type" value="Genomic_DNA"/>
</dbReference>
<evidence type="ECO:0000313" key="5">
    <source>
        <dbReference type="Proteomes" id="UP000075809"/>
    </source>
</evidence>
<feature type="repeat" description="RCC1" evidence="2">
    <location>
        <begin position="1471"/>
        <end position="1522"/>
    </location>
</feature>
<dbReference type="InterPro" id="IPR009091">
    <property type="entry name" value="RCC1/BLIP-II"/>
</dbReference>
<feature type="repeat" description="RCC1" evidence="2">
    <location>
        <begin position="1360"/>
        <end position="1417"/>
    </location>
</feature>
<dbReference type="PRINTS" id="PR00633">
    <property type="entry name" value="RCCNDNSATION"/>
</dbReference>
<dbReference type="InterPro" id="IPR058923">
    <property type="entry name" value="RCC1-like_dom"/>
</dbReference>
<organism evidence="4 5">
    <name type="scientific">Mycetomoellerius zeteki</name>
    <dbReference type="NCBI Taxonomy" id="64791"/>
    <lineage>
        <taxon>Eukaryota</taxon>
        <taxon>Metazoa</taxon>
        <taxon>Ecdysozoa</taxon>
        <taxon>Arthropoda</taxon>
        <taxon>Hexapoda</taxon>
        <taxon>Insecta</taxon>
        <taxon>Pterygota</taxon>
        <taxon>Neoptera</taxon>
        <taxon>Endopterygota</taxon>
        <taxon>Hymenoptera</taxon>
        <taxon>Apocrita</taxon>
        <taxon>Aculeata</taxon>
        <taxon>Formicoidea</taxon>
        <taxon>Formicidae</taxon>
        <taxon>Myrmicinae</taxon>
        <taxon>Mycetomoellerius</taxon>
    </lineage>
</organism>
<feature type="repeat" description="RCC1" evidence="2">
    <location>
        <begin position="1418"/>
        <end position="1470"/>
    </location>
</feature>
<feature type="repeat" description="RCC1" evidence="2">
    <location>
        <begin position="827"/>
        <end position="882"/>
    </location>
</feature>
<dbReference type="PROSITE" id="PS50097">
    <property type="entry name" value="BTB"/>
    <property type="match status" value="3"/>
</dbReference>
<accession>A0A151WPE3</accession>
<feature type="repeat" description="RCC1" evidence="2">
    <location>
        <begin position="393"/>
        <end position="448"/>
    </location>
</feature>
<dbReference type="SUPFAM" id="SSF54695">
    <property type="entry name" value="POZ domain"/>
    <property type="match status" value="3"/>
</dbReference>
<feature type="repeat" description="RCC1" evidence="2">
    <location>
        <begin position="449"/>
        <end position="499"/>
    </location>
</feature>
<dbReference type="SMART" id="SM00225">
    <property type="entry name" value="BTB"/>
    <property type="match status" value="3"/>
</dbReference>
<feature type="repeat" description="RCC1" evidence="2">
    <location>
        <begin position="210"/>
        <end position="260"/>
    </location>
</feature>
<feature type="repeat" description="RCC1" evidence="2">
    <location>
        <begin position="883"/>
        <end position="935"/>
    </location>
</feature>
<dbReference type="STRING" id="64791.A0A151WPE3"/>
<dbReference type="Proteomes" id="UP000075809">
    <property type="component" value="Unassembled WGS sequence"/>
</dbReference>
<dbReference type="InterPro" id="IPR051625">
    <property type="entry name" value="Signaling_Regulatory_Domain"/>
</dbReference>
<feature type="repeat" description="RCC1" evidence="2">
    <location>
        <begin position="141"/>
        <end position="209"/>
    </location>
</feature>
<dbReference type="PROSITE" id="PS50012">
    <property type="entry name" value="RCC1_3"/>
    <property type="match status" value="14"/>
</dbReference>
<feature type="repeat" description="RCC1" evidence="2">
    <location>
        <begin position="42"/>
        <end position="93"/>
    </location>
</feature>
<feature type="domain" description="BTB" evidence="3">
    <location>
        <begin position="1106"/>
        <end position="1173"/>
    </location>
</feature>
<dbReference type="CDD" id="cd18498">
    <property type="entry name" value="BACK_RCBTB1_2"/>
    <property type="match status" value="2"/>
</dbReference>